<evidence type="ECO:0000313" key="2">
    <source>
        <dbReference type="EMBL" id="MBP2115505.1"/>
    </source>
</evidence>
<keyword evidence="1" id="KW-0812">Transmembrane</keyword>
<keyword evidence="1" id="KW-0472">Membrane</keyword>
<sequence length="71" mass="7658">MSKVVLLISSVVIGVLVMVSPGFITGHTFSSTQYQGSLYVAEFVVRSLALIIGLVVIHDGIKSFFKKQVTT</sequence>
<proteinExistence type="predicted"/>
<dbReference type="RefSeq" id="WP_209878694.1">
    <property type="nucleotide sequence ID" value="NZ_JAGGLV010000028.1"/>
</dbReference>
<comment type="caution">
    <text evidence="2">The sequence shown here is derived from an EMBL/GenBank/DDBJ whole genome shotgun (WGS) entry which is preliminary data.</text>
</comment>
<feature type="transmembrane region" description="Helical" evidence="1">
    <location>
        <begin position="36"/>
        <end position="57"/>
    </location>
</feature>
<keyword evidence="3" id="KW-1185">Reference proteome</keyword>
<gene>
    <name evidence="2" type="ORF">J2Z70_005692</name>
</gene>
<organism evidence="2 3">
    <name type="scientific">Paenibacillus silagei</name>
    <dbReference type="NCBI Taxonomy" id="1670801"/>
    <lineage>
        <taxon>Bacteria</taxon>
        <taxon>Bacillati</taxon>
        <taxon>Bacillota</taxon>
        <taxon>Bacilli</taxon>
        <taxon>Bacillales</taxon>
        <taxon>Paenibacillaceae</taxon>
        <taxon>Paenibacillus</taxon>
    </lineage>
</organism>
<reference evidence="2 3" key="1">
    <citation type="submission" date="2021-03" db="EMBL/GenBank/DDBJ databases">
        <title>Genomic Encyclopedia of Type Strains, Phase IV (KMG-IV): sequencing the most valuable type-strain genomes for metagenomic binning, comparative biology and taxonomic classification.</title>
        <authorList>
            <person name="Goeker M."/>
        </authorList>
    </citation>
    <scope>NUCLEOTIDE SEQUENCE [LARGE SCALE GENOMIC DNA]</scope>
    <source>
        <strain evidence="2 3">DSM 101953</strain>
    </source>
</reference>
<keyword evidence="1" id="KW-1133">Transmembrane helix</keyword>
<evidence type="ECO:0000313" key="3">
    <source>
        <dbReference type="Proteomes" id="UP000773462"/>
    </source>
</evidence>
<name>A0ABS4NZL2_9BACL</name>
<evidence type="ECO:0000256" key="1">
    <source>
        <dbReference type="SAM" id="Phobius"/>
    </source>
</evidence>
<dbReference type="EMBL" id="JAGGLV010000028">
    <property type="protein sequence ID" value="MBP2115505.1"/>
    <property type="molecule type" value="Genomic_DNA"/>
</dbReference>
<protein>
    <submittedName>
        <fullName evidence="2">ABC-type arginine/histidine transport system permease subunit</fullName>
    </submittedName>
</protein>
<dbReference type="Proteomes" id="UP000773462">
    <property type="component" value="Unassembled WGS sequence"/>
</dbReference>
<accession>A0ABS4NZL2</accession>